<evidence type="ECO:0000313" key="1">
    <source>
        <dbReference type="EMBL" id="OAJ36428.1"/>
    </source>
</evidence>
<dbReference type="GO" id="GO:0004526">
    <property type="term" value="F:ribonuclease P activity"/>
    <property type="evidence" value="ECO:0007669"/>
    <property type="project" value="TreeGrafter"/>
</dbReference>
<proteinExistence type="predicted"/>
<organism evidence="1 2">
    <name type="scientific">Batrachochytrium dendrobatidis (strain JEL423)</name>
    <dbReference type="NCBI Taxonomy" id="403673"/>
    <lineage>
        <taxon>Eukaryota</taxon>
        <taxon>Fungi</taxon>
        <taxon>Fungi incertae sedis</taxon>
        <taxon>Chytridiomycota</taxon>
        <taxon>Chytridiomycota incertae sedis</taxon>
        <taxon>Chytridiomycetes</taxon>
        <taxon>Rhizophydiales</taxon>
        <taxon>Rhizophydiales incertae sedis</taxon>
        <taxon>Batrachochytrium</taxon>
    </lineage>
</organism>
<sequence>MSMIKLLPAGSIVSATDRLTIHASKDFNPAVKSLVDTHPFNSSVRLFLPSTSLDNSSLALQLPDSIPYYHARLPLSFFISSEFIDSHIKSGSCIASSIDTRIDVDDCVALIEPGHLVLSLTKDTYESAGLTGHKCKTDPTKSRYGASSLIQTKQIVFPMDAQVKELFISRQMMHMNNIYIPDLSTGLVPGFDSSDDDSSRIAIELLEWVGMASIRSQRLSATDSVDSFIAMVGLYEPSVLGDLVMITYKGFIPPLFISRIVDAADQCISKSITEISKSTAWVALHVAGDIHAPVSWNHRNHSILAGGINDYMLIFTHKSIATTSCISYTMESLVAHK</sequence>
<dbReference type="Pfam" id="PF08584">
    <property type="entry name" value="Ribonuc_P_40"/>
    <property type="match status" value="2"/>
</dbReference>
<dbReference type="GO" id="GO:0030681">
    <property type="term" value="C:multimeric ribonuclease P complex"/>
    <property type="evidence" value="ECO:0007669"/>
    <property type="project" value="TreeGrafter"/>
</dbReference>
<dbReference type="eggNOG" id="ENOG502QSAV">
    <property type="taxonomic scope" value="Eukaryota"/>
</dbReference>
<name>A0A177W8J4_BATDL</name>
<dbReference type="InterPro" id="IPR013893">
    <property type="entry name" value="RNase_P_Rpp40"/>
</dbReference>
<dbReference type="GO" id="GO:0001682">
    <property type="term" value="P:tRNA 5'-leader removal"/>
    <property type="evidence" value="ECO:0007669"/>
    <property type="project" value="InterPro"/>
</dbReference>
<dbReference type="GO" id="GO:0000447">
    <property type="term" value="P:endonucleolytic cleavage in ITS1 to separate SSU-rRNA from 5.8S rRNA and LSU-rRNA from tricistronic rRNA transcript (SSU-rRNA, 5.8S rRNA, LSU-rRNA)"/>
    <property type="evidence" value="ECO:0007669"/>
    <property type="project" value="TreeGrafter"/>
</dbReference>
<dbReference type="PANTHER" id="PTHR15396:SF1">
    <property type="entry name" value="RIBONUCLEASE P PROTEIN SUBUNIT P40"/>
    <property type="match status" value="1"/>
</dbReference>
<dbReference type="EMBL" id="DS022300">
    <property type="protein sequence ID" value="OAJ36428.1"/>
    <property type="molecule type" value="Genomic_DNA"/>
</dbReference>
<dbReference type="PANTHER" id="PTHR15396">
    <property type="entry name" value="RIBONUCLEASE P PROTEIN SUBUNIT P40"/>
    <property type="match status" value="1"/>
</dbReference>
<dbReference type="VEuPathDB" id="FungiDB:BDEG_20603"/>
<dbReference type="AlphaFoldDB" id="A0A177W8J4"/>
<dbReference type="OrthoDB" id="63112at2759"/>
<accession>A0A177W8J4</accession>
<evidence type="ECO:0000313" key="2">
    <source>
        <dbReference type="Proteomes" id="UP000077115"/>
    </source>
</evidence>
<dbReference type="STRING" id="403673.A0A177W8J4"/>
<reference evidence="1 2" key="2">
    <citation type="submission" date="2016-05" db="EMBL/GenBank/DDBJ databases">
        <title>Lineage-specific infection strategies underlie the spectrum of fungal disease in amphibians.</title>
        <authorList>
            <person name="Cuomo C.A."/>
            <person name="Farrer R.A."/>
            <person name="James T."/>
            <person name="Longcore J."/>
            <person name="Birren B."/>
        </authorList>
    </citation>
    <scope>NUCLEOTIDE SEQUENCE [LARGE SCALE GENOMIC DNA]</scope>
    <source>
        <strain evidence="1 2">JEL423</strain>
    </source>
</reference>
<dbReference type="Proteomes" id="UP000077115">
    <property type="component" value="Unassembled WGS sequence"/>
</dbReference>
<gene>
    <name evidence="1" type="ORF">BDEG_20603</name>
</gene>
<dbReference type="GO" id="GO:0000172">
    <property type="term" value="C:ribonuclease MRP complex"/>
    <property type="evidence" value="ECO:0007669"/>
    <property type="project" value="TreeGrafter"/>
</dbReference>
<protein>
    <submittedName>
        <fullName evidence="1">Uncharacterized protein</fullName>
    </submittedName>
</protein>
<reference evidence="1 2" key="1">
    <citation type="submission" date="2006-10" db="EMBL/GenBank/DDBJ databases">
        <title>The Genome Sequence of Batrachochytrium dendrobatidis JEL423.</title>
        <authorList>
            <consortium name="The Broad Institute Genome Sequencing Platform"/>
            <person name="Birren B."/>
            <person name="Lander E."/>
            <person name="Galagan J."/>
            <person name="Cuomo C."/>
            <person name="Devon K."/>
            <person name="Jaffe D."/>
            <person name="Butler J."/>
            <person name="Alvarez P."/>
            <person name="Gnerre S."/>
            <person name="Grabherr M."/>
            <person name="Kleber M."/>
            <person name="Mauceli E."/>
            <person name="Brockman W."/>
            <person name="Young S."/>
            <person name="LaButti K."/>
            <person name="Sykes S."/>
            <person name="DeCaprio D."/>
            <person name="Crawford M."/>
            <person name="Koehrsen M."/>
            <person name="Engels R."/>
            <person name="Montgomery P."/>
            <person name="Pearson M."/>
            <person name="Howarth C."/>
            <person name="Larson L."/>
            <person name="White J."/>
            <person name="O'Leary S."/>
            <person name="Kodira C."/>
            <person name="Zeng Q."/>
            <person name="Yandava C."/>
            <person name="Alvarado L."/>
            <person name="Longcore J."/>
            <person name="James T."/>
        </authorList>
    </citation>
    <scope>NUCLEOTIDE SEQUENCE [LARGE SCALE GENOMIC DNA]</scope>
    <source>
        <strain evidence="1 2">JEL423</strain>
    </source>
</reference>
<dbReference type="GO" id="GO:0000171">
    <property type="term" value="F:ribonuclease MRP activity"/>
    <property type="evidence" value="ECO:0007669"/>
    <property type="project" value="TreeGrafter"/>
</dbReference>